<protein>
    <submittedName>
        <fullName evidence="1">3940_t:CDS:1</fullName>
    </submittedName>
</protein>
<evidence type="ECO:0000313" key="1">
    <source>
        <dbReference type="EMBL" id="CAG8763895.1"/>
    </source>
</evidence>
<keyword evidence="2" id="KW-1185">Reference proteome</keyword>
<sequence length="83" mass="10067">WREQKIDTTQYEEERNSTINEDSIRTIGWDENSIDIKERSIEIEAEENKENNGNFEYSNEIAYREWEQEQDIDSNSMEDIEDE</sequence>
<dbReference type="Proteomes" id="UP000789508">
    <property type="component" value="Unassembled WGS sequence"/>
</dbReference>
<accession>A0A9N9J4T0</accession>
<evidence type="ECO:0000313" key="2">
    <source>
        <dbReference type="Proteomes" id="UP000789508"/>
    </source>
</evidence>
<organism evidence="1 2">
    <name type="scientific">Ambispora leptoticha</name>
    <dbReference type="NCBI Taxonomy" id="144679"/>
    <lineage>
        <taxon>Eukaryota</taxon>
        <taxon>Fungi</taxon>
        <taxon>Fungi incertae sedis</taxon>
        <taxon>Mucoromycota</taxon>
        <taxon>Glomeromycotina</taxon>
        <taxon>Glomeromycetes</taxon>
        <taxon>Archaeosporales</taxon>
        <taxon>Ambisporaceae</taxon>
        <taxon>Ambispora</taxon>
    </lineage>
</organism>
<dbReference type="EMBL" id="CAJVPS010048000">
    <property type="protein sequence ID" value="CAG8763895.1"/>
    <property type="molecule type" value="Genomic_DNA"/>
</dbReference>
<name>A0A9N9J4T0_9GLOM</name>
<proteinExistence type="predicted"/>
<feature type="non-terminal residue" evidence="1">
    <location>
        <position position="1"/>
    </location>
</feature>
<dbReference type="AlphaFoldDB" id="A0A9N9J4T0"/>
<feature type="non-terminal residue" evidence="1">
    <location>
        <position position="83"/>
    </location>
</feature>
<reference evidence="1" key="1">
    <citation type="submission" date="2021-06" db="EMBL/GenBank/DDBJ databases">
        <authorList>
            <person name="Kallberg Y."/>
            <person name="Tangrot J."/>
            <person name="Rosling A."/>
        </authorList>
    </citation>
    <scope>NUCLEOTIDE SEQUENCE</scope>
    <source>
        <strain evidence="1">FL130A</strain>
    </source>
</reference>
<comment type="caution">
    <text evidence="1">The sequence shown here is derived from an EMBL/GenBank/DDBJ whole genome shotgun (WGS) entry which is preliminary data.</text>
</comment>
<gene>
    <name evidence="1" type="ORF">ALEPTO_LOCUS13775</name>
</gene>